<dbReference type="CDD" id="cd07765">
    <property type="entry name" value="KRAB_A-box"/>
    <property type="match status" value="1"/>
</dbReference>
<gene>
    <name evidence="2" type="ORF">MDA_GLEAN10000603</name>
</gene>
<sequence>PLSFMDVAIDFSQEEWECLDPAQRKLYMDVMLENYSNLVSVGGDLAQPLLGADGLQALLQLSLQAPLGILTAVTNAMWGVQAALRQPASPVQRLSVLLTCPE</sequence>
<dbReference type="InterPro" id="IPR036051">
    <property type="entry name" value="KRAB_dom_sf"/>
</dbReference>
<dbReference type="SUPFAM" id="SSF109640">
    <property type="entry name" value="KRAB domain (Kruppel-associated box)"/>
    <property type="match status" value="1"/>
</dbReference>
<dbReference type="Gene3D" id="6.10.140.140">
    <property type="match status" value="1"/>
</dbReference>
<dbReference type="EMBL" id="KB103413">
    <property type="protein sequence ID" value="ELK34046.1"/>
    <property type="molecule type" value="Genomic_DNA"/>
</dbReference>
<dbReference type="PANTHER" id="PTHR23232:SF163">
    <property type="entry name" value="ZINC FINGER PROTEIN 589"/>
    <property type="match status" value="1"/>
</dbReference>
<reference evidence="3" key="1">
    <citation type="journal article" date="2013" name="Science">
        <title>Comparative analysis of bat genomes provides insight into the evolution of flight and immunity.</title>
        <authorList>
            <person name="Zhang G."/>
            <person name="Cowled C."/>
            <person name="Shi Z."/>
            <person name="Huang Z."/>
            <person name="Bishop-Lilly K.A."/>
            <person name="Fang X."/>
            <person name="Wynne J.W."/>
            <person name="Xiong Z."/>
            <person name="Baker M.L."/>
            <person name="Zhao W."/>
            <person name="Tachedjian M."/>
            <person name="Zhu Y."/>
            <person name="Zhou P."/>
            <person name="Jiang X."/>
            <person name="Ng J."/>
            <person name="Yang L."/>
            <person name="Wu L."/>
            <person name="Xiao J."/>
            <person name="Feng Y."/>
            <person name="Chen Y."/>
            <person name="Sun X."/>
            <person name="Zhang Y."/>
            <person name="Marsh G.A."/>
            <person name="Crameri G."/>
            <person name="Broder C.C."/>
            <person name="Frey K.G."/>
            <person name="Wang L.F."/>
            <person name="Wang J."/>
        </authorList>
    </citation>
    <scope>NUCLEOTIDE SEQUENCE [LARGE SCALE GENOMIC DNA]</scope>
</reference>
<evidence type="ECO:0000259" key="1">
    <source>
        <dbReference type="PROSITE" id="PS50805"/>
    </source>
</evidence>
<protein>
    <submittedName>
        <fullName evidence="2">Zinc finger protein 528</fullName>
    </submittedName>
</protein>
<evidence type="ECO:0000313" key="3">
    <source>
        <dbReference type="Proteomes" id="UP000010556"/>
    </source>
</evidence>
<dbReference type="AlphaFoldDB" id="L5M6Q1"/>
<organism evidence="2 3">
    <name type="scientific">Myotis davidii</name>
    <name type="common">David's myotis</name>
    <dbReference type="NCBI Taxonomy" id="225400"/>
    <lineage>
        <taxon>Eukaryota</taxon>
        <taxon>Metazoa</taxon>
        <taxon>Chordata</taxon>
        <taxon>Craniata</taxon>
        <taxon>Vertebrata</taxon>
        <taxon>Euteleostomi</taxon>
        <taxon>Mammalia</taxon>
        <taxon>Eutheria</taxon>
        <taxon>Laurasiatheria</taxon>
        <taxon>Chiroptera</taxon>
        <taxon>Yangochiroptera</taxon>
        <taxon>Vespertilionidae</taxon>
        <taxon>Myotis</taxon>
    </lineage>
</organism>
<dbReference type="InterPro" id="IPR001909">
    <property type="entry name" value="KRAB"/>
</dbReference>
<dbReference type="Pfam" id="PF01352">
    <property type="entry name" value="KRAB"/>
    <property type="match status" value="1"/>
</dbReference>
<feature type="domain" description="KRAB" evidence="1">
    <location>
        <begin position="2"/>
        <end position="90"/>
    </location>
</feature>
<name>L5M6Q1_MYODS</name>
<feature type="non-terminal residue" evidence="2">
    <location>
        <position position="1"/>
    </location>
</feature>
<accession>L5M6Q1</accession>
<dbReference type="InterPro" id="IPR050169">
    <property type="entry name" value="Krueppel_C2H2_ZnF"/>
</dbReference>
<keyword evidence="3" id="KW-1185">Reference proteome</keyword>
<dbReference type="eggNOG" id="KOG1721">
    <property type="taxonomic scope" value="Eukaryota"/>
</dbReference>
<dbReference type="Proteomes" id="UP000010556">
    <property type="component" value="Unassembled WGS sequence"/>
</dbReference>
<dbReference type="PANTHER" id="PTHR23232">
    <property type="entry name" value="KRAB DOMAIN C2H2 ZINC FINGER"/>
    <property type="match status" value="1"/>
</dbReference>
<proteinExistence type="predicted"/>
<evidence type="ECO:0000313" key="2">
    <source>
        <dbReference type="EMBL" id="ELK34046.1"/>
    </source>
</evidence>
<dbReference type="SMART" id="SM00349">
    <property type="entry name" value="KRAB"/>
    <property type="match status" value="1"/>
</dbReference>
<dbReference type="PROSITE" id="PS50805">
    <property type="entry name" value="KRAB"/>
    <property type="match status" value="1"/>
</dbReference>
<dbReference type="GO" id="GO:0006355">
    <property type="term" value="P:regulation of DNA-templated transcription"/>
    <property type="evidence" value="ECO:0007669"/>
    <property type="project" value="InterPro"/>
</dbReference>